<protein>
    <submittedName>
        <fullName evidence="2">Unannotated protein</fullName>
    </submittedName>
</protein>
<gene>
    <name evidence="2" type="ORF">UFOPK3001_01223</name>
    <name evidence="3" type="ORF">UFOPK3954_01266</name>
</gene>
<evidence type="ECO:0000259" key="1">
    <source>
        <dbReference type="Pfam" id="PF01266"/>
    </source>
</evidence>
<dbReference type="Gene3D" id="3.50.50.60">
    <property type="entry name" value="FAD/NAD(P)-binding domain"/>
    <property type="match status" value="1"/>
</dbReference>
<accession>A0A6J6Y7J0</accession>
<dbReference type="EMBL" id="CAFBON010000123">
    <property type="protein sequence ID" value="CAB4992686.1"/>
    <property type="molecule type" value="Genomic_DNA"/>
</dbReference>
<evidence type="ECO:0000313" key="2">
    <source>
        <dbReference type="EMBL" id="CAB4805481.1"/>
    </source>
</evidence>
<dbReference type="InterPro" id="IPR006076">
    <property type="entry name" value="FAD-dep_OxRdtase"/>
</dbReference>
<proteinExistence type="predicted"/>
<dbReference type="PRINTS" id="PR00420">
    <property type="entry name" value="RNGMNOXGNASE"/>
</dbReference>
<feature type="domain" description="FAD dependent oxidoreductase" evidence="1">
    <location>
        <begin position="14"/>
        <end position="46"/>
    </location>
</feature>
<evidence type="ECO:0000313" key="3">
    <source>
        <dbReference type="EMBL" id="CAB4992686.1"/>
    </source>
</evidence>
<dbReference type="AlphaFoldDB" id="A0A6J6Y7J0"/>
<dbReference type="PANTHER" id="PTHR43422">
    <property type="entry name" value="THIAMINE THIAZOLE SYNTHASE"/>
    <property type="match status" value="1"/>
</dbReference>
<dbReference type="InterPro" id="IPR036188">
    <property type="entry name" value="FAD/NAD-bd_sf"/>
</dbReference>
<sequence length="499" mass="54271">MATSEAAQSRSGKRVIVVGGGVSGLSTALKLGRAGFAVTVLERDPVEMPSSADEAFEWDRRGAPQVRHSHAFLGRLYGLLRDSEPDLLAALLDAGATEMRFGDNVPDTLEDFRPEPGDEDLVMLACRRTTFEWVLRRTALAEGNVEFRAGVAAEGFTVAPGRGEGEPPLVNGVRLADGSNLAADLVVVAAGRRSALPEWLDAIGCAPMPEAVEDTGIIYLSRFYRLRDGHDLPPRNGLIGGDLGYLKYGVFLGDNRTFSLTLATPSDDDQLRRLLSDDETFEHAARTLDVAEPYVDGRAEALTPVHVIAGLLNRRREFVVDGRPLAMGVHPVGDSVVCTNPLYGRGCTTGYWSAHLLSRAITEFPDDLEAQSLRFHALVADEIVPWYDSGVAQDAEARRVATALIAGEDPDADASDPRAFMRGVFRDGLAPALRFDPVVLRAFMRSVNLLTPPDALLKDQDVMARIFAIWNDRENRPPEPQLGPKTRAEMLDLMDAFAA</sequence>
<dbReference type="EMBL" id="CAFAAJ010000069">
    <property type="protein sequence ID" value="CAB4805481.1"/>
    <property type="molecule type" value="Genomic_DNA"/>
</dbReference>
<reference evidence="2" key="1">
    <citation type="submission" date="2020-05" db="EMBL/GenBank/DDBJ databases">
        <authorList>
            <person name="Chiriac C."/>
            <person name="Salcher M."/>
            <person name="Ghai R."/>
            <person name="Kavagutti S V."/>
        </authorList>
    </citation>
    <scope>NUCLEOTIDE SEQUENCE</scope>
</reference>
<dbReference type="Pfam" id="PF01266">
    <property type="entry name" value="DAO"/>
    <property type="match status" value="1"/>
</dbReference>
<name>A0A6J6Y7J0_9ZZZZ</name>
<dbReference type="SUPFAM" id="SSF51905">
    <property type="entry name" value="FAD/NAD(P)-binding domain"/>
    <property type="match status" value="1"/>
</dbReference>
<organism evidence="2">
    <name type="scientific">freshwater metagenome</name>
    <dbReference type="NCBI Taxonomy" id="449393"/>
    <lineage>
        <taxon>unclassified sequences</taxon>
        <taxon>metagenomes</taxon>
        <taxon>ecological metagenomes</taxon>
    </lineage>
</organism>
<dbReference type="PANTHER" id="PTHR43422:SF3">
    <property type="entry name" value="THIAMINE THIAZOLE SYNTHASE"/>
    <property type="match status" value="1"/>
</dbReference>